<evidence type="ECO:0000256" key="1">
    <source>
        <dbReference type="ARBA" id="ARBA00004123"/>
    </source>
</evidence>
<dbReference type="SMART" id="SM00360">
    <property type="entry name" value="RRM"/>
    <property type="match status" value="2"/>
</dbReference>
<feature type="compositionally biased region" description="Pro residues" evidence="11">
    <location>
        <begin position="329"/>
        <end position="338"/>
    </location>
</feature>
<keyword evidence="6 10" id="KW-0694">RNA-binding</keyword>
<feature type="compositionally biased region" description="Pro residues" evidence="11">
    <location>
        <begin position="378"/>
        <end position="409"/>
    </location>
</feature>
<dbReference type="PRINTS" id="PR01217">
    <property type="entry name" value="PRICHEXTENSN"/>
</dbReference>
<dbReference type="InterPro" id="IPR035979">
    <property type="entry name" value="RBD_domain_sf"/>
</dbReference>
<dbReference type="AlphaFoldDB" id="A0A1D2AD27"/>
<dbReference type="GO" id="GO:0048026">
    <property type="term" value="P:positive regulation of mRNA splicing, via spliceosome"/>
    <property type="evidence" value="ECO:0007669"/>
    <property type="project" value="TreeGrafter"/>
</dbReference>
<keyword evidence="5" id="KW-0677">Repeat</keyword>
<name>A0A1D2AD27_AUXPR</name>
<dbReference type="Gene3D" id="3.30.70.330">
    <property type="match status" value="2"/>
</dbReference>
<dbReference type="SUPFAM" id="SSF54928">
    <property type="entry name" value="RNA-binding domain, RBD"/>
    <property type="match status" value="1"/>
</dbReference>
<dbReference type="CDD" id="cd12335">
    <property type="entry name" value="RRM2_SF3B4"/>
    <property type="match status" value="1"/>
</dbReference>
<dbReference type="PROSITE" id="PS50102">
    <property type="entry name" value="RRM"/>
    <property type="match status" value="2"/>
</dbReference>
<gene>
    <name evidence="13" type="ORF">g.6936</name>
</gene>
<keyword evidence="7" id="KW-0508">mRNA splicing</keyword>
<evidence type="ECO:0000256" key="7">
    <source>
        <dbReference type="ARBA" id="ARBA00023187"/>
    </source>
</evidence>
<evidence type="ECO:0000256" key="10">
    <source>
        <dbReference type="PROSITE-ProRule" id="PRU00176"/>
    </source>
</evidence>
<dbReference type="GO" id="GO:0005730">
    <property type="term" value="C:nucleolus"/>
    <property type="evidence" value="ECO:0007669"/>
    <property type="project" value="TreeGrafter"/>
</dbReference>
<sequence length="428" mass="44002">MSGIAGGRISAGVGANLIGMHSTDRNQEATVYVGNVDPQVTEELLWELFVQAGPVVNVYMPKDRVTNLHQSYGFVEFRSEEDADYSIKILNMTKLYGKPIRVNKASQDKFAYDVGANLFIGNLDPDVDEKLLHDTFGAFGVVVGAPKVMRDPDTGLSKGFGFVSFDDFESSDAAIEAMDGQFLMNRTISVGYAFKKDTRGERHGTPAERLLAAQKKLQSKEVQRPHTRFATGPRQVGLQTGFPAPGAQAAMAPTGFAAGAPMPRPPPGAMVPGVPGMMPPPPPAPPGYGSYAAPPPMGYRHGAPPPPPGYGALPPPPPPAPGYGARVAPPVPPPPPGSAPFAGAGRLPPPPPPPASAGPGSLPSPPPPPPGAGAQSTLPPPPPPPPGAAAPSTLPPPPPPPPGAAPPATRPGQQGSTEPLVPPPPPAA</sequence>
<comment type="similarity">
    <text evidence="2">Belongs to the SF3B4 family.</text>
</comment>
<dbReference type="PANTHER" id="PTHR48030:SF3">
    <property type="entry name" value="SPLICING FACTOR 3B SUBUNIT 4"/>
    <property type="match status" value="1"/>
</dbReference>
<feature type="region of interest" description="Disordered" evidence="11">
    <location>
        <begin position="299"/>
        <end position="428"/>
    </location>
</feature>
<evidence type="ECO:0000256" key="5">
    <source>
        <dbReference type="ARBA" id="ARBA00022737"/>
    </source>
</evidence>
<dbReference type="GO" id="GO:0006397">
    <property type="term" value="P:mRNA processing"/>
    <property type="evidence" value="ECO:0007669"/>
    <property type="project" value="UniProtKB-KW"/>
</dbReference>
<protein>
    <recommendedName>
        <fullName evidence="9">Splicing factor 3B subunit 4</fullName>
    </recommendedName>
</protein>
<keyword evidence="4" id="KW-0747">Spliceosome</keyword>
<evidence type="ECO:0000256" key="8">
    <source>
        <dbReference type="ARBA" id="ARBA00023242"/>
    </source>
</evidence>
<feature type="domain" description="RRM" evidence="12">
    <location>
        <begin position="116"/>
        <end position="195"/>
    </location>
</feature>
<reference evidence="13" key="1">
    <citation type="submission" date="2015-08" db="EMBL/GenBank/DDBJ databases">
        <authorList>
            <person name="Babu N.S."/>
            <person name="Beckwith C.J."/>
            <person name="Beseler K.G."/>
            <person name="Brison A."/>
            <person name="Carone J.V."/>
            <person name="Caskin T.P."/>
            <person name="Diamond M."/>
            <person name="Durham M.E."/>
            <person name="Foxe J.M."/>
            <person name="Go M."/>
            <person name="Henderson B.A."/>
            <person name="Jones I.B."/>
            <person name="McGettigan J.A."/>
            <person name="Micheletti S.J."/>
            <person name="Nasrallah M.E."/>
            <person name="Ortiz D."/>
            <person name="Piller C.R."/>
            <person name="Privatt S.R."/>
            <person name="Schneider S.L."/>
            <person name="Sharp S."/>
            <person name="Smith T.C."/>
            <person name="Stanton J.D."/>
            <person name="Ullery H.E."/>
            <person name="Wilson R.J."/>
            <person name="Serrano M.G."/>
            <person name="Buck G."/>
            <person name="Lee V."/>
            <person name="Wang Y."/>
            <person name="Carvalho R."/>
            <person name="Voegtly L."/>
            <person name="Shi R."/>
            <person name="Duckworth R."/>
            <person name="Johnson A."/>
            <person name="Loviza R."/>
            <person name="Walstead R."/>
            <person name="Shah Z."/>
            <person name="Kiflezghi M."/>
            <person name="Wade K."/>
            <person name="Ball S.L."/>
            <person name="Bradley K.W."/>
            <person name="Asai D.J."/>
            <person name="Bowman C.A."/>
            <person name="Russell D.A."/>
            <person name="Pope W.H."/>
            <person name="Jacobs-Sera D."/>
            <person name="Hendrix R.W."/>
            <person name="Hatfull G.F."/>
        </authorList>
    </citation>
    <scope>NUCLEOTIDE SEQUENCE</scope>
</reference>
<dbReference type="CDD" id="cd12334">
    <property type="entry name" value="RRM1_SF3B4"/>
    <property type="match status" value="1"/>
</dbReference>
<dbReference type="GO" id="GO:0003723">
    <property type="term" value="F:RNA binding"/>
    <property type="evidence" value="ECO:0007669"/>
    <property type="project" value="UniProtKB-UniRule"/>
</dbReference>
<proteinExistence type="inferred from homology"/>
<dbReference type="InterPro" id="IPR000504">
    <property type="entry name" value="RRM_dom"/>
</dbReference>
<dbReference type="GO" id="GO:0071011">
    <property type="term" value="C:precatalytic spliceosome"/>
    <property type="evidence" value="ECO:0007669"/>
    <property type="project" value="TreeGrafter"/>
</dbReference>
<evidence type="ECO:0000259" key="12">
    <source>
        <dbReference type="PROSITE" id="PS50102"/>
    </source>
</evidence>
<dbReference type="InterPro" id="IPR034159">
    <property type="entry name" value="SF3B4_RRM2"/>
</dbReference>
<dbReference type="Pfam" id="PF00076">
    <property type="entry name" value="RRM_1"/>
    <property type="match status" value="2"/>
</dbReference>
<accession>A0A1D2AD27</accession>
<dbReference type="PANTHER" id="PTHR48030">
    <property type="entry name" value="SPLICING FACTOR 3B SUBUNIT 4"/>
    <property type="match status" value="1"/>
</dbReference>
<dbReference type="InterPro" id="IPR012677">
    <property type="entry name" value="Nucleotide-bd_a/b_plait_sf"/>
</dbReference>
<evidence type="ECO:0000256" key="11">
    <source>
        <dbReference type="SAM" id="MobiDB-lite"/>
    </source>
</evidence>
<dbReference type="InterPro" id="IPR034158">
    <property type="entry name" value="SF3B4_RRM1"/>
</dbReference>
<organism evidence="13">
    <name type="scientific">Auxenochlorella protothecoides</name>
    <name type="common">Green microalga</name>
    <name type="synonym">Chlorella protothecoides</name>
    <dbReference type="NCBI Taxonomy" id="3075"/>
    <lineage>
        <taxon>Eukaryota</taxon>
        <taxon>Viridiplantae</taxon>
        <taxon>Chlorophyta</taxon>
        <taxon>core chlorophytes</taxon>
        <taxon>Trebouxiophyceae</taxon>
        <taxon>Chlorellales</taxon>
        <taxon>Chlorellaceae</taxon>
        <taxon>Auxenochlorella</taxon>
    </lineage>
</organism>
<dbReference type="GO" id="GO:0008380">
    <property type="term" value="P:RNA splicing"/>
    <property type="evidence" value="ECO:0007669"/>
    <property type="project" value="UniProtKB-KW"/>
</dbReference>
<keyword evidence="8" id="KW-0539">Nucleus</keyword>
<comment type="subcellular location">
    <subcellularLocation>
        <location evidence="1">Nucleus</location>
    </subcellularLocation>
</comment>
<keyword evidence="3" id="KW-0507">mRNA processing</keyword>
<evidence type="ECO:0000256" key="6">
    <source>
        <dbReference type="ARBA" id="ARBA00022884"/>
    </source>
</evidence>
<dbReference type="EMBL" id="GDKF01001515">
    <property type="protein sequence ID" value="JAT77107.1"/>
    <property type="molecule type" value="Transcribed_RNA"/>
</dbReference>
<feature type="compositionally biased region" description="Pro residues" evidence="11">
    <location>
        <begin position="347"/>
        <end position="371"/>
    </location>
</feature>
<dbReference type="FunFam" id="3.30.70.330:FF:000121">
    <property type="entry name" value="Splicing factor 3b subunit 4"/>
    <property type="match status" value="1"/>
</dbReference>
<feature type="domain" description="RRM" evidence="12">
    <location>
        <begin position="29"/>
        <end position="107"/>
    </location>
</feature>
<dbReference type="InterPro" id="IPR052084">
    <property type="entry name" value="SF3B4_spliceosome_assoc"/>
</dbReference>
<dbReference type="FunFam" id="3.30.70.330:FF:000059">
    <property type="entry name" value="splicing factor 3B subunit 4"/>
    <property type="match status" value="1"/>
</dbReference>
<evidence type="ECO:0000256" key="9">
    <source>
        <dbReference type="ARBA" id="ARBA00070533"/>
    </source>
</evidence>
<evidence type="ECO:0000256" key="2">
    <source>
        <dbReference type="ARBA" id="ARBA00008363"/>
    </source>
</evidence>
<evidence type="ECO:0000313" key="13">
    <source>
        <dbReference type="EMBL" id="JAT77107.1"/>
    </source>
</evidence>
<evidence type="ECO:0000256" key="4">
    <source>
        <dbReference type="ARBA" id="ARBA00022728"/>
    </source>
</evidence>
<feature type="compositionally biased region" description="Pro residues" evidence="11">
    <location>
        <begin position="299"/>
        <end position="321"/>
    </location>
</feature>
<evidence type="ECO:0000256" key="3">
    <source>
        <dbReference type="ARBA" id="ARBA00022664"/>
    </source>
</evidence>